<evidence type="ECO:0000313" key="3">
    <source>
        <dbReference type="Proteomes" id="UP001139522"/>
    </source>
</evidence>
<dbReference type="RefSeq" id="WP_255894010.1">
    <property type="nucleotide sequence ID" value="NZ_JAMZEG020000001.1"/>
</dbReference>
<comment type="caution">
    <text evidence="2">The sequence shown here is derived from an EMBL/GenBank/DDBJ whole genome shotgun (WGS) entry which is preliminary data.</text>
</comment>
<accession>A0ABT5WAT6</accession>
<name>A0ABT5WAT6_9GAMM</name>
<reference evidence="2" key="1">
    <citation type="submission" date="2023-01" db="EMBL/GenBank/DDBJ databases">
        <title>Psychroserpens sp. MSW6 and Marinomonas sp. RSW2, isolated from seawater.</title>
        <authorList>
            <person name="Kristyanto S."/>
            <person name="Jung J."/>
            <person name="Kim J.M."/>
            <person name="Jeon C.O."/>
        </authorList>
    </citation>
    <scope>NUCLEOTIDE SEQUENCE</scope>
    <source>
        <strain evidence="2">RSW2</strain>
    </source>
</reference>
<feature type="chain" id="PRO_5047177077" description="SnoaL-like domain-containing protein" evidence="1">
    <location>
        <begin position="24"/>
        <end position="185"/>
    </location>
</feature>
<dbReference type="EMBL" id="JAMZEG020000001">
    <property type="protein sequence ID" value="MDE8601817.1"/>
    <property type="molecule type" value="Genomic_DNA"/>
</dbReference>
<evidence type="ECO:0008006" key="4">
    <source>
        <dbReference type="Google" id="ProtNLM"/>
    </source>
</evidence>
<feature type="signal peptide" evidence="1">
    <location>
        <begin position="1"/>
        <end position="23"/>
    </location>
</feature>
<proteinExistence type="predicted"/>
<gene>
    <name evidence="2" type="ORF">M3I01_002590</name>
</gene>
<sequence>MTYIASALSLLLLSSFSSGLLQAAGNACEQTGVNSPLVLHKHWIMKGWEKQKNAPEFIFENKMSRYYNLKDPKGIYWDNFAPGESQLFDDSSVYGANWEGLQANAETVTHALTEGFGELVGEKIASTAIGFVGTITQKNGGAIPFNGRSQIGWRCDNGDWKIHQELNYAWVVTEEEIAHYYKAGK</sequence>
<organism evidence="2 3">
    <name type="scientific">Marinomonas maritima</name>
    <dbReference type="NCBI Taxonomy" id="2940935"/>
    <lineage>
        <taxon>Bacteria</taxon>
        <taxon>Pseudomonadati</taxon>
        <taxon>Pseudomonadota</taxon>
        <taxon>Gammaproteobacteria</taxon>
        <taxon>Oceanospirillales</taxon>
        <taxon>Oceanospirillaceae</taxon>
        <taxon>Marinomonas</taxon>
    </lineage>
</organism>
<keyword evidence="3" id="KW-1185">Reference proteome</keyword>
<evidence type="ECO:0000256" key="1">
    <source>
        <dbReference type="SAM" id="SignalP"/>
    </source>
</evidence>
<evidence type="ECO:0000313" key="2">
    <source>
        <dbReference type="EMBL" id="MDE8601817.1"/>
    </source>
</evidence>
<dbReference type="Proteomes" id="UP001139522">
    <property type="component" value="Unassembled WGS sequence"/>
</dbReference>
<protein>
    <recommendedName>
        <fullName evidence="4">SnoaL-like domain-containing protein</fullName>
    </recommendedName>
</protein>
<keyword evidence="1" id="KW-0732">Signal</keyword>